<reference evidence="1" key="1">
    <citation type="submission" date="2022-04" db="EMBL/GenBank/DDBJ databases">
        <title>Genome of the entomopathogenic fungus Entomophthora muscae.</title>
        <authorList>
            <person name="Elya C."/>
            <person name="Lovett B.R."/>
            <person name="Lee E."/>
            <person name="Macias A.M."/>
            <person name="Hajek A.E."/>
            <person name="De Bivort B.L."/>
            <person name="Kasson M.T."/>
            <person name="De Fine Licht H.H."/>
            <person name="Stajich J.E."/>
        </authorList>
    </citation>
    <scope>NUCLEOTIDE SEQUENCE</scope>
    <source>
        <strain evidence="1">Berkeley</strain>
    </source>
</reference>
<evidence type="ECO:0000313" key="2">
    <source>
        <dbReference type="Proteomes" id="UP001165960"/>
    </source>
</evidence>
<dbReference type="Proteomes" id="UP001165960">
    <property type="component" value="Unassembled WGS sequence"/>
</dbReference>
<accession>A0ACC2TN17</accession>
<comment type="caution">
    <text evidence="1">The sequence shown here is derived from an EMBL/GenBank/DDBJ whole genome shotgun (WGS) entry which is preliminary data.</text>
</comment>
<keyword evidence="2" id="KW-1185">Reference proteome</keyword>
<gene>
    <name evidence="1" type="ORF">DSO57_1031414</name>
</gene>
<name>A0ACC2TN17_9FUNG</name>
<organism evidence="1 2">
    <name type="scientific">Entomophthora muscae</name>
    <dbReference type="NCBI Taxonomy" id="34485"/>
    <lineage>
        <taxon>Eukaryota</taxon>
        <taxon>Fungi</taxon>
        <taxon>Fungi incertae sedis</taxon>
        <taxon>Zoopagomycota</taxon>
        <taxon>Entomophthoromycotina</taxon>
        <taxon>Entomophthoromycetes</taxon>
        <taxon>Entomophthorales</taxon>
        <taxon>Entomophthoraceae</taxon>
        <taxon>Entomophthora</taxon>
    </lineage>
</organism>
<sequence>MLCTEIKYLCQRLSNQDSLSSESDGKGEAEVTDVPSHTAHVCCPGLEEQTCVDCALALDHLAVMTNDVADRKNMLEREVQNLTYLIEAMNKQVAPLTSWATTLATHVNGIAGTFAVQQIQVNELVTVTTTTRDISGQNSSTLDTLEESLWLLWTRQLANVSDFEGIFHINVLKQGDNSHVGFLFTSPQSVFWVIARDRLEGIVIL</sequence>
<dbReference type="EMBL" id="QTSX02002355">
    <property type="protein sequence ID" value="KAJ9075885.1"/>
    <property type="molecule type" value="Genomic_DNA"/>
</dbReference>
<proteinExistence type="predicted"/>
<evidence type="ECO:0000313" key="1">
    <source>
        <dbReference type="EMBL" id="KAJ9075885.1"/>
    </source>
</evidence>
<protein>
    <submittedName>
        <fullName evidence="1">Uncharacterized protein</fullName>
    </submittedName>
</protein>